<name>A0AAV8THR3_9ROSI</name>
<keyword evidence="2" id="KW-1133">Transmembrane helix</keyword>
<protein>
    <recommendedName>
        <fullName evidence="3">J domain-containing protein</fullName>
    </recommendedName>
</protein>
<dbReference type="InterPro" id="IPR032843">
    <property type="entry name" value="Jiv"/>
</dbReference>
<feature type="domain" description="J" evidence="3">
    <location>
        <begin position="429"/>
        <end position="496"/>
    </location>
</feature>
<feature type="compositionally biased region" description="Polar residues" evidence="1">
    <location>
        <begin position="1"/>
        <end position="10"/>
    </location>
</feature>
<dbReference type="InterPro" id="IPR001623">
    <property type="entry name" value="DnaJ_domain"/>
</dbReference>
<evidence type="ECO:0000256" key="2">
    <source>
        <dbReference type="SAM" id="Phobius"/>
    </source>
</evidence>
<dbReference type="Gene3D" id="1.10.287.110">
    <property type="entry name" value="DnaJ domain"/>
    <property type="match status" value="1"/>
</dbReference>
<gene>
    <name evidence="4" type="ORF">K2173_022496</name>
</gene>
<comment type="caution">
    <text evidence="4">The sequence shown here is derived from an EMBL/GenBank/DDBJ whole genome shotgun (WGS) entry which is preliminary data.</text>
</comment>
<feature type="transmembrane region" description="Helical" evidence="2">
    <location>
        <begin position="224"/>
        <end position="249"/>
    </location>
</feature>
<dbReference type="PRINTS" id="PR00625">
    <property type="entry name" value="JDOMAIN"/>
</dbReference>
<accession>A0AAV8THR3</accession>
<feature type="transmembrane region" description="Helical" evidence="2">
    <location>
        <begin position="256"/>
        <end position="280"/>
    </location>
</feature>
<keyword evidence="5" id="KW-1185">Reference proteome</keyword>
<dbReference type="PROSITE" id="PS00636">
    <property type="entry name" value="DNAJ_1"/>
    <property type="match status" value="1"/>
</dbReference>
<feature type="compositionally biased region" description="Polar residues" evidence="1">
    <location>
        <begin position="681"/>
        <end position="691"/>
    </location>
</feature>
<dbReference type="CDD" id="cd06257">
    <property type="entry name" value="DnaJ"/>
    <property type="match status" value="1"/>
</dbReference>
<dbReference type="EMBL" id="JAIWQS010000005">
    <property type="protein sequence ID" value="KAJ8766437.1"/>
    <property type="molecule type" value="Genomic_DNA"/>
</dbReference>
<feature type="transmembrane region" description="Helical" evidence="2">
    <location>
        <begin position="314"/>
        <end position="331"/>
    </location>
</feature>
<dbReference type="InterPro" id="IPR036869">
    <property type="entry name" value="J_dom_sf"/>
</dbReference>
<dbReference type="Proteomes" id="UP001159364">
    <property type="component" value="Linkage Group LG05"/>
</dbReference>
<feature type="transmembrane region" description="Helical" evidence="2">
    <location>
        <begin position="286"/>
        <end position="307"/>
    </location>
</feature>
<feature type="transmembrane region" description="Helical" evidence="2">
    <location>
        <begin position="198"/>
        <end position="218"/>
    </location>
</feature>
<keyword evidence="2" id="KW-0812">Transmembrane</keyword>
<feature type="region of interest" description="Disordered" evidence="1">
    <location>
        <begin position="681"/>
        <end position="716"/>
    </location>
</feature>
<reference evidence="4 5" key="1">
    <citation type="submission" date="2021-09" db="EMBL/GenBank/DDBJ databases">
        <title>Genomic insights and catalytic innovation underlie evolution of tropane alkaloids biosynthesis.</title>
        <authorList>
            <person name="Wang Y.-J."/>
            <person name="Tian T."/>
            <person name="Huang J.-P."/>
            <person name="Huang S.-X."/>
        </authorList>
    </citation>
    <scope>NUCLEOTIDE SEQUENCE [LARGE SCALE GENOMIC DNA]</scope>
    <source>
        <strain evidence="4">KIB-2018</strain>
        <tissue evidence="4">Leaf</tissue>
    </source>
</reference>
<dbReference type="AlphaFoldDB" id="A0AAV8THR3"/>
<dbReference type="InterPro" id="IPR018253">
    <property type="entry name" value="DnaJ_domain_CS"/>
</dbReference>
<dbReference type="PANTHER" id="PTHR45270">
    <property type="entry name" value="OS03G0832900 PROTEIN"/>
    <property type="match status" value="1"/>
</dbReference>
<dbReference type="Pfam" id="PF14901">
    <property type="entry name" value="Jiv90"/>
    <property type="match status" value="1"/>
</dbReference>
<feature type="region of interest" description="Disordered" evidence="1">
    <location>
        <begin position="628"/>
        <end position="658"/>
    </location>
</feature>
<evidence type="ECO:0000256" key="1">
    <source>
        <dbReference type="SAM" id="MobiDB-lite"/>
    </source>
</evidence>
<dbReference type="SMART" id="SM00271">
    <property type="entry name" value="DnaJ"/>
    <property type="match status" value="1"/>
</dbReference>
<evidence type="ECO:0000313" key="5">
    <source>
        <dbReference type="Proteomes" id="UP001159364"/>
    </source>
</evidence>
<evidence type="ECO:0000313" key="4">
    <source>
        <dbReference type="EMBL" id="KAJ8766437.1"/>
    </source>
</evidence>
<feature type="region of interest" description="Disordered" evidence="1">
    <location>
        <begin position="1"/>
        <end position="40"/>
    </location>
</feature>
<keyword evidence="2" id="KW-0472">Membrane</keyword>
<organism evidence="4 5">
    <name type="scientific">Erythroxylum novogranatense</name>
    <dbReference type="NCBI Taxonomy" id="1862640"/>
    <lineage>
        <taxon>Eukaryota</taxon>
        <taxon>Viridiplantae</taxon>
        <taxon>Streptophyta</taxon>
        <taxon>Embryophyta</taxon>
        <taxon>Tracheophyta</taxon>
        <taxon>Spermatophyta</taxon>
        <taxon>Magnoliopsida</taxon>
        <taxon>eudicotyledons</taxon>
        <taxon>Gunneridae</taxon>
        <taxon>Pentapetalae</taxon>
        <taxon>rosids</taxon>
        <taxon>fabids</taxon>
        <taxon>Malpighiales</taxon>
        <taxon>Erythroxylaceae</taxon>
        <taxon>Erythroxylum</taxon>
    </lineage>
</organism>
<feature type="compositionally biased region" description="Polar residues" evidence="1">
    <location>
        <begin position="628"/>
        <end position="650"/>
    </location>
</feature>
<feature type="compositionally biased region" description="Basic residues" evidence="1">
    <location>
        <begin position="706"/>
        <end position="716"/>
    </location>
</feature>
<dbReference type="PANTHER" id="PTHR45270:SF4">
    <property type="entry name" value="CHAPERONE DNAJ-DOMAIN SUPERFAMILY PROTEIN"/>
    <property type="match status" value="1"/>
</dbReference>
<dbReference type="PROSITE" id="PS50076">
    <property type="entry name" value="DNAJ_2"/>
    <property type="match status" value="1"/>
</dbReference>
<evidence type="ECO:0000259" key="3">
    <source>
        <dbReference type="PROSITE" id="PS50076"/>
    </source>
</evidence>
<sequence>MARKGNQQKNGLDRHFQNHKKKTLESSGMVFPGEQLPDCSIPGSPVDITRKTSHAADENRIRQNFGKFQRKEKQRVDEINNPKKYFSMNTSINGSSPLTDSSRMQGEVGAFPVSERGVKYSESGLGYLLNRFQLKHMKENMKISGSEFVTNLRLSALSMWKLAIEWLEKQRPLLSALSTKICDVHDCIRQSIKQAYPVIVKWLIHFCNVIFLLSMVWLDCTLRGINSILCLGTTSFFSVIWCSILSVIAMVGMLKCLIALAIAAFVGVSIGFTLGLLVAAISGASFLWFCGSFWTTSFVIMMGGLAFMLNRERLALFVVMMYSIYCSWTYVGFWGLLLGLNLSFISSDILIYCLKDKINQHRRSNQSPEQSGGMEGQESFFGGEAFQDSFSVNGSGLSRDRNPGVPSTSGAEFELTSEDEIVRLLSCPDHYSILGLPRYENVDVNFLKKEYRKKAMLVHPDKNSGNEKAAEAFKKLHNAYEVLLDSSNRKSYDDELRKEELLNYFCRSGEHSFFASGFGHSKASNNNPFGDSRRIECKRCNNFHVWVHVERSKSRARWCQDCKDFHQAKDGDGWVEQSSQPLFYGLLKKVVAPCAYVCTDSKIYDATQWYICQGMRCPANTHKPSFHVNTGVTSKHNTGKGSTSSSQRNTGMPEESVTEEEFFKWWQNAVQTGVFDNFAASTSAESPSTKAGNGPKSSGGGNGGGNKRKKRGKKQW</sequence>
<proteinExistence type="predicted"/>
<dbReference type="SUPFAM" id="SSF46565">
    <property type="entry name" value="Chaperone J-domain"/>
    <property type="match status" value="1"/>
</dbReference>
<dbReference type="Pfam" id="PF00226">
    <property type="entry name" value="DnaJ"/>
    <property type="match status" value="1"/>
</dbReference>